<dbReference type="GO" id="GO:0004672">
    <property type="term" value="F:protein kinase activity"/>
    <property type="evidence" value="ECO:0007669"/>
    <property type="project" value="InterPro"/>
</dbReference>
<dbReference type="InterPro" id="IPR050647">
    <property type="entry name" value="Plant_LRR-RLKs"/>
</dbReference>
<feature type="signal peptide" evidence="12">
    <location>
        <begin position="1"/>
        <end position="19"/>
    </location>
</feature>
<dbReference type="Proteomes" id="UP000257109">
    <property type="component" value="Unassembled WGS sequence"/>
</dbReference>
<evidence type="ECO:0000256" key="11">
    <source>
        <dbReference type="SAM" id="Phobius"/>
    </source>
</evidence>
<dbReference type="InterPro" id="IPR011009">
    <property type="entry name" value="Kinase-like_dom_sf"/>
</dbReference>
<dbReference type="PANTHER" id="PTHR48056">
    <property type="entry name" value="LRR RECEPTOR-LIKE SERINE/THREONINE-PROTEIN KINASE-RELATED"/>
    <property type="match status" value="1"/>
</dbReference>
<feature type="region of interest" description="Disordered" evidence="10">
    <location>
        <begin position="838"/>
        <end position="881"/>
    </location>
</feature>
<keyword evidence="7 11" id="KW-1133">Transmembrane helix</keyword>
<feature type="transmembrane region" description="Helical" evidence="11">
    <location>
        <begin position="439"/>
        <end position="464"/>
    </location>
</feature>
<dbReference type="OrthoDB" id="676979at2759"/>
<keyword evidence="6" id="KW-0067">ATP-binding</keyword>
<dbReference type="Pfam" id="PF13855">
    <property type="entry name" value="LRR_8"/>
    <property type="match status" value="1"/>
</dbReference>
<evidence type="ECO:0000256" key="1">
    <source>
        <dbReference type="ARBA" id="ARBA00004370"/>
    </source>
</evidence>
<keyword evidence="15" id="KW-1185">Reference proteome</keyword>
<feature type="non-terminal residue" evidence="14">
    <location>
        <position position="1"/>
    </location>
</feature>
<reference evidence="14" key="1">
    <citation type="submission" date="2018-05" db="EMBL/GenBank/DDBJ databases">
        <title>Draft genome of Mucuna pruriens seed.</title>
        <authorList>
            <person name="Nnadi N.E."/>
            <person name="Vos R."/>
            <person name="Hasami M.H."/>
            <person name="Devisetty U.K."/>
            <person name="Aguiy J.C."/>
        </authorList>
    </citation>
    <scope>NUCLEOTIDE SEQUENCE [LARGE SCALE GENOMIC DNA]</scope>
    <source>
        <strain evidence="14">JCA_2017</strain>
    </source>
</reference>
<evidence type="ECO:0000256" key="8">
    <source>
        <dbReference type="ARBA" id="ARBA00023136"/>
    </source>
</evidence>
<dbReference type="InterPro" id="IPR003591">
    <property type="entry name" value="Leu-rich_rpt_typical-subtyp"/>
</dbReference>
<evidence type="ECO:0000256" key="4">
    <source>
        <dbReference type="ARBA" id="ARBA00022737"/>
    </source>
</evidence>
<dbReference type="GO" id="GO:0005524">
    <property type="term" value="F:ATP binding"/>
    <property type="evidence" value="ECO:0007669"/>
    <property type="project" value="UniProtKB-KW"/>
</dbReference>
<evidence type="ECO:0000313" key="14">
    <source>
        <dbReference type="EMBL" id="RDY08822.1"/>
    </source>
</evidence>
<dbReference type="Pfam" id="PF07714">
    <property type="entry name" value="PK_Tyr_Ser-Thr"/>
    <property type="match status" value="1"/>
</dbReference>
<proteinExistence type="predicted"/>
<keyword evidence="3 11" id="KW-0812">Transmembrane</keyword>
<dbReference type="PANTHER" id="PTHR48056:SF81">
    <property type="entry name" value="RECEPTOR PROTEIN-TYROSINE KINASE CEPR1"/>
    <property type="match status" value="1"/>
</dbReference>
<evidence type="ECO:0000256" key="3">
    <source>
        <dbReference type="ARBA" id="ARBA00022692"/>
    </source>
</evidence>
<feature type="chain" id="PRO_5016621231" evidence="12">
    <location>
        <begin position="20"/>
        <end position="948"/>
    </location>
</feature>
<dbReference type="InterPro" id="IPR000719">
    <property type="entry name" value="Prot_kinase_dom"/>
</dbReference>
<feature type="region of interest" description="Disordered" evidence="10">
    <location>
        <begin position="470"/>
        <end position="491"/>
    </location>
</feature>
<keyword evidence="2" id="KW-0433">Leucine-rich repeat</keyword>
<keyword evidence="9" id="KW-0325">Glycoprotein</keyword>
<dbReference type="Pfam" id="PF00560">
    <property type="entry name" value="LRR_1"/>
    <property type="match status" value="4"/>
</dbReference>
<evidence type="ECO:0000256" key="10">
    <source>
        <dbReference type="SAM" id="MobiDB-lite"/>
    </source>
</evidence>
<dbReference type="InterPro" id="IPR013210">
    <property type="entry name" value="LRR_N_plant-typ"/>
</dbReference>
<dbReference type="GO" id="GO:0016020">
    <property type="term" value="C:membrane"/>
    <property type="evidence" value="ECO:0007669"/>
    <property type="project" value="UniProtKB-SubCell"/>
</dbReference>
<organism evidence="14 15">
    <name type="scientific">Mucuna pruriens</name>
    <name type="common">Velvet bean</name>
    <name type="synonym">Dolichos pruriens</name>
    <dbReference type="NCBI Taxonomy" id="157652"/>
    <lineage>
        <taxon>Eukaryota</taxon>
        <taxon>Viridiplantae</taxon>
        <taxon>Streptophyta</taxon>
        <taxon>Embryophyta</taxon>
        <taxon>Tracheophyta</taxon>
        <taxon>Spermatophyta</taxon>
        <taxon>Magnoliopsida</taxon>
        <taxon>eudicotyledons</taxon>
        <taxon>Gunneridae</taxon>
        <taxon>Pentapetalae</taxon>
        <taxon>rosids</taxon>
        <taxon>fabids</taxon>
        <taxon>Fabales</taxon>
        <taxon>Fabaceae</taxon>
        <taxon>Papilionoideae</taxon>
        <taxon>50 kb inversion clade</taxon>
        <taxon>NPAAA clade</taxon>
        <taxon>indigoferoid/millettioid clade</taxon>
        <taxon>Phaseoleae</taxon>
        <taxon>Mucuna</taxon>
    </lineage>
</organism>
<dbReference type="InterPro" id="IPR001611">
    <property type="entry name" value="Leu-rich_rpt"/>
</dbReference>
<dbReference type="SUPFAM" id="SSF56112">
    <property type="entry name" value="Protein kinase-like (PK-like)"/>
    <property type="match status" value="1"/>
</dbReference>
<name>A0A371I1B2_MUCPR</name>
<keyword evidence="8 11" id="KW-0472">Membrane</keyword>
<evidence type="ECO:0000256" key="9">
    <source>
        <dbReference type="ARBA" id="ARBA00023180"/>
    </source>
</evidence>
<dbReference type="FunFam" id="1.10.510.10:FF:000448">
    <property type="entry name" value="Putative LRR receptor-like serine/threonine-protein kinase"/>
    <property type="match status" value="1"/>
</dbReference>
<keyword evidence="12" id="KW-0732">Signal</keyword>
<evidence type="ECO:0000313" key="15">
    <source>
        <dbReference type="Proteomes" id="UP000257109"/>
    </source>
</evidence>
<dbReference type="Gene3D" id="3.80.10.10">
    <property type="entry name" value="Ribonuclease Inhibitor"/>
    <property type="match status" value="2"/>
</dbReference>
<feature type="compositionally biased region" description="Low complexity" evidence="10">
    <location>
        <begin position="857"/>
        <end position="867"/>
    </location>
</feature>
<dbReference type="InterPro" id="IPR032675">
    <property type="entry name" value="LRR_dom_sf"/>
</dbReference>
<dbReference type="Gene3D" id="1.10.510.10">
    <property type="entry name" value="Transferase(Phosphotransferase) domain 1"/>
    <property type="match status" value="1"/>
</dbReference>
<dbReference type="FunFam" id="3.30.200.20:FF:000433">
    <property type="entry name" value="Predicted protein"/>
    <property type="match status" value="1"/>
</dbReference>
<evidence type="ECO:0000256" key="5">
    <source>
        <dbReference type="ARBA" id="ARBA00022741"/>
    </source>
</evidence>
<dbReference type="Pfam" id="PF08263">
    <property type="entry name" value="LRRNT_2"/>
    <property type="match status" value="1"/>
</dbReference>
<evidence type="ECO:0000259" key="13">
    <source>
        <dbReference type="PROSITE" id="PS50011"/>
    </source>
</evidence>
<dbReference type="Gene3D" id="3.30.200.20">
    <property type="entry name" value="Phosphorylase Kinase, domain 1"/>
    <property type="match status" value="1"/>
</dbReference>
<dbReference type="SUPFAM" id="SSF52058">
    <property type="entry name" value="L domain-like"/>
    <property type="match status" value="1"/>
</dbReference>
<gene>
    <name evidence="14" type="ORF">CR513_06907</name>
</gene>
<dbReference type="InterPro" id="IPR001245">
    <property type="entry name" value="Ser-Thr/Tyr_kinase_cat_dom"/>
</dbReference>
<keyword evidence="5" id="KW-0547">Nucleotide-binding</keyword>
<dbReference type="EMBL" id="QJKJ01001202">
    <property type="protein sequence ID" value="RDY08822.1"/>
    <property type="molecule type" value="Genomic_DNA"/>
</dbReference>
<dbReference type="FunFam" id="3.80.10.10:FF:000383">
    <property type="entry name" value="Leucine-rich repeat receptor protein kinase EMS1"/>
    <property type="match status" value="1"/>
</dbReference>
<dbReference type="FunFam" id="3.80.10.10:FF:001128">
    <property type="entry name" value="Probable LRR receptor-like serine/threonine-protein kinase At2g16250"/>
    <property type="match status" value="1"/>
</dbReference>
<dbReference type="PRINTS" id="PR00019">
    <property type="entry name" value="LEURICHRPT"/>
</dbReference>
<evidence type="ECO:0000256" key="12">
    <source>
        <dbReference type="SAM" id="SignalP"/>
    </source>
</evidence>
<evidence type="ECO:0000256" key="7">
    <source>
        <dbReference type="ARBA" id="ARBA00022989"/>
    </source>
</evidence>
<dbReference type="PROSITE" id="PS50011">
    <property type="entry name" value="PROTEIN_KINASE_DOM"/>
    <property type="match status" value="1"/>
</dbReference>
<feature type="domain" description="Protein kinase" evidence="13">
    <location>
        <begin position="515"/>
        <end position="801"/>
    </location>
</feature>
<dbReference type="AlphaFoldDB" id="A0A371I1B2"/>
<sequence>MGIVWFGLLLLLVVSQVTLEQIEPLSSAVERESLLELRASLGLRSKEWPRKPDPCLIWVGITCQNGRVVGINISGFRRTRIGRRNPQFAVDALANFTLLHSFNASNFLLPGPIPDWFGLSLSSLKVLDLRSCSIVSAIPSTLANLTNLTALYLSDNNLTGNVPQSFGQLFALSVLDLSRNSLSGSIPSSFAFLANLSSLDMSANSLSGAIPPGIGTLSRLQYLNLSNNDLASLPAQLGAIASLVDLDLSDNSFAGGGLPPDLTRLRNLRLVMLANSMLTGVLPGRLFAGSLQLQFLVLRGNNFSGSLPVELWSLPRLSFLDVSANNFSGLLPNSSSAANSTVAVLNISHNKFYGDLTPALRRFGFVDLSNNYFEGKVLDFMRNVSLDSNCLQNATKQRSTVECASFYAEWGLSFDNFGRSNTTKPPASQSSGKSNKTKIILAGVLGGVGLIALLVLLLVLLLLCARKRGNSSQRGNGVGPAPVGSSPPNPGVPIDFPNVGDSFTYHQLLQATGDFNDANLIKHGHTGDFFNGVLESGIPVVIKRIDMRSTKKEAYLSELDFFNKVSHQRFVPFLGHCLENENEKFLVYKHMPNGDLSNCLYYKNTTSEDGTLQSLDWITRLKIATGAAEALSYLHHECIPPIVHRDIQASSILLDDKYEVRVGSLSEACAQEGDSHQSKITRFLRLPQSSEQGTFGSSTSICAYDVYCFGKVLLELVTGKLGMSAANDAEVKEWFDQVLPCISMYDKELVTKIVDPSMVVDEDFLEEVWAIAIVARSCLNPKHSRRPPMRYVLKALENPLKVVREENSSSARLRATSSRGSWNATLFGSWRQSSSEVTATPAASGTKLERASSLKLSGTTGSQSQGSFHNGGGDMSSSRRRHSKEIFPEPSGVHDVERSHLFFILEKGDSIKISKNEKENRVVTVTLFNIHGMRMIYLLNLSVVKGYY</sequence>
<keyword evidence="4" id="KW-0677">Repeat</keyword>
<dbReference type="FunFam" id="3.80.10.10:FF:000561">
    <property type="entry name" value="Probable LRR receptor-like serine/threonine-protein kinase At2g16250"/>
    <property type="match status" value="1"/>
</dbReference>
<accession>A0A371I1B2</accession>
<comment type="caution">
    <text evidence="14">The sequence shown here is derived from an EMBL/GenBank/DDBJ whole genome shotgun (WGS) entry which is preliminary data.</text>
</comment>
<evidence type="ECO:0000256" key="2">
    <source>
        <dbReference type="ARBA" id="ARBA00022614"/>
    </source>
</evidence>
<comment type="subcellular location">
    <subcellularLocation>
        <location evidence="1">Membrane</location>
    </subcellularLocation>
</comment>
<dbReference type="PROSITE" id="PS51450">
    <property type="entry name" value="LRR"/>
    <property type="match status" value="1"/>
</dbReference>
<protein>
    <submittedName>
        <fullName evidence="14">LRR receptor-like serine/threonine-protein kinase</fullName>
    </submittedName>
</protein>
<evidence type="ECO:0000256" key="6">
    <source>
        <dbReference type="ARBA" id="ARBA00022840"/>
    </source>
</evidence>
<dbReference type="SMART" id="SM00369">
    <property type="entry name" value="LRR_TYP"/>
    <property type="match status" value="7"/>
</dbReference>